<dbReference type="Pfam" id="PF24750">
    <property type="entry name" value="b-prop_At3g26010-like"/>
    <property type="match status" value="1"/>
</dbReference>
<gene>
    <name evidence="3" type="ORF">Tsubulata_018461</name>
</gene>
<organism evidence="3 4">
    <name type="scientific">Turnera subulata</name>
    <dbReference type="NCBI Taxonomy" id="218843"/>
    <lineage>
        <taxon>Eukaryota</taxon>
        <taxon>Viridiplantae</taxon>
        <taxon>Streptophyta</taxon>
        <taxon>Embryophyta</taxon>
        <taxon>Tracheophyta</taxon>
        <taxon>Spermatophyta</taxon>
        <taxon>Magnoliopsida</taxon>
        <taxon>eudicotyledons</taxon>
        <taxon>Gunneridae</taxon>
        <taxon>Pentapetalae</taxon>
        <taxon>rosids</taxon>
        <taxon>fabids</taxon>
        <taxon>Malpighiales</taxon>
        <taxon>Passifloraceae</taxon>
        <taxon>Turnera</taxon>
    </lineage>
</organism>
<dbReference type="AlphaFoldDB" id="A0A9Q0JCU6"/>
<dbReference type="InterPro" id="IPR056592">
    <property type="entry name" value="Beta-prop_At3g26010-like"/>
</dbReference>
<feature type="domain" description="F-box" evidence="2">
    <location>
        <begin position="31"/>
        <end position="72"/>
    </location>
</feature>
<dbReference type="Pfam" id="PF00646">
    <property type="entry name" value="F-box"/>
    <property type="match status" value="1"/>
</dbReference>
<proteinExistence type="predicted"/>
<accession>A0A9Q0JCU6</accession>
<dbReference type="InterPro" id="IPR050796">
    <property type="entry name" value="SCF_F-box_component"/>
</dbReference>
<comment type="caution">
    <text evidence="3">The sequence shown here is derived from an EMBL/GenBank/DDBJ whole genome shotgun (WGS) entry which is preliminary data.</text>
</comment>
<feature type="compositionally biased region" description="Basic residues" evidence="1">
    <location>
        <begin position="1"/>
        <end position="14"/>
    </location>
</feature>
<dbReference type="PANTHER" id="PTHR31672">
    <property type="entry name" value="BNACNNG10540D PROTEIN"/>
    <property type="match status" value="1"/>
</dbReference>
<evidence type="ECO:0000259" key="2">
    <source>
        <dbReference type="SMART" id="SM00256"/>
    </source>
</evidence>
<reference evidence="3" key="1">
    <citation type="submission" date="2022-02" db="EMBL/GenBank/DDBJ databases">
        <authorList>
            <person name="Henning P.M."/>
            <person name="McCubbin A.G."/>
            <person name="Shore J.S."/>
        </authorList>
    </citation>
    <scope>NUCLEOTIDE SEQUENCE</scope>
    <source>
        <strain evidence="3">F60SS</strain>
        <tissue evidence="3">Leaves</tissue>
    </source>
</reference>
<dbReference type="OrthoDB" id="1157305at2759"/>
<dbReference type="InterPro" id="IPR036047">
    <property type="entry name" value="F-box-like_dom_sf"/>
</dbReference>
<dbReference type="SUPFAM" id="SSF81383">
    <property type="entry name" value="F-box domain"/>
    <property type="match status" value="1"/>
</dbReference>
<dbReference type="Proteomes" id="UP001141552">
    <property type="component" value="Unassembled WGS sequence"/>
</dbReference>
<reference evidence="3" key="2">
    <citation type="journal article" date="2023" name="Plants (Basel)">
        <title>Annotation of the Turnera subulata (Passifloraceae) Draft Genome Reveals the S-Locus Evolved after the Divergence of Turneroideae from Passifloroideae in a Stepwise Manner.</title>
        <authorList>
            <person name="Henning P.M."/>
            <person name="Roalson E.H."/>
            <person name="Mir W."/>
            <person name="McCubbin A.G."/>
            <person name="Shore J.S."/>
        </authorList>
    </citation>
    <scope>NUCLEOTIDE SEQUENCE</scope>
    <source>
        <strain evidence="3">F60SS</strain>
    </source>
</reference>
<evidence type="ECO:0000313" key="3">
    <source>
        <dbReference type="EMBL" id="KAJ4836833.1"/>
    </source>
</evidence>
<dbReference type="EMBL" id="JAKUCV010004009">
    <property type="protein sequence ID" value="KAJ4836833.1"/>
    <property type="molecule type" value="Genomic_DNA"/>
</dbReference>
<name>A0A9Q0JCU6_9ROSI</name>
<evidence type="ECO:0000256" key="1">
    <source>
        <dbReference type="SAM" id="MobiDB-lite"/>
    </source>
</evidence>
<sequence>MSGSVGRKRQKTRSLRALLSSSSPPVPEPNLDDSLLAEILRRLPGPRFLFQCTCVCKQWYSVISSPYFARLFINNHIALLNEDEEEKENNVLVSYKKNPSSVIASCATSPLFGNPDLKTCNVFLRSAHDDPLFQTLDLCFNYLPVKKEPVHVLAAFNDLVLCCAGRTRHFLVNPFTRKWVALPPVPVMGKGRVSCGLVGEPHCVKDSKGDYTFNSQIRYRVALIADALHARTPSVSIYYSEIGKWHTTVLENENALTVCIVHSNVIAYKGKLLWCFGKCIIEFNPFIISKTRYIELPSNCPTPSDNSHILVKCSIGVCRGFLRLVVWECSAAFHNAYVTVWELEDYRLGKWKEVHRRPLLAFVKCHRHWTLPGLGGHPSDPNVMYSIGDDFNIISCDLHTTDFGVAADMSPKLTEHPSVEAFPFVLPLWPTPIPVPPKHS</sequence>
<dbReference type="InterPro" id="IPR001810">
    <property type="entry name" value="F-box_dom"/>
</dbReference>
<evidence type="ECO:0000313" key="4">
    <source>
        <dbReference type="Proteomes" id="UP001141552"/>
    </source>
</evidence>
<dbReference type="SMART" id="SM00256">
    <property type="entry name" value="FBOX"/>
    <property type="match status" value="1"/>
</dbReference>
<protein>
    <recommendedName>
        <fullName evidence="2">F-box domain-containing protein</fullName>
    </recommendedName>
</protein>
<feature type="region of interest" description="Disordered" evidence="1">
    <location>
        <begin position="1"/>
        <end position="28"/>
    </location>
</feature>
<dbReference type="Gene3D" id="1.20.1280.50">
    <property type="match status" value="1"/>
</dbReference>
<keyword evidence="4" id="KW-1185">Reference proteome</keyword>